<dbReference type="Proteomes" id="UP001549076">
    <property type="component" value="Unassembled WGS sequence"/>
</dbReference>
<dbReference type="RefSeq" id="WP_354197162.1">
    <property type="nucleotide sequence ID" value="NZ_JBEPML010000013.1"/>
</dbReference>
<evidence type="ECO:0000313" key="2">
    <source>
        <dbReference type="EMBL" id="MET3793332.1"/>
    </source>
</evidence>
<accession>A0ABV2N4H2</accession>
<reference evidence="2 3" key="1">
    <citation type="submission" date="2024-06" db="EMBL/GenBank/DDBJ databases">
        <title>Genomic Encyclopedia of Type Strains, Phase IV (KMG-IV): sequencing the most valuable type-strain genomes for metagenomic binning, comparative biology and taxonomic classification.</title>
        <authorList>
            <person name="Goeker M."/>
        </authorList>
    </citation>
    <scope>NUCLEOTIDE SEQUENCE [LARGE SCALE GENOMIC DNA]</scope>
    <source>
        <strain evidence="2 3">DSM 27865</strain>
    </source>
</reference>
<name>A0ABV2N4H2_9HYPH</name>
<organism evidence="2 3">
    <name type="scientific">Aquamicrobium terrae</name>
    <dbReference type="NCBI Taxonomy" id="1324945"/>
    <lineage>
        <taxon>Bacteria</taxon>
        <taxon>Pseudomonadati</taxon>
        <taxon>Pseudomonadota</taxon>
        <taxon>Alphaproteobacteria</taxon>
        <taxon>Hyphomicrobiales</taxon>
        <taxon>Phyllobacteriaceae</taxon>
        <taxon>Aquamicrobium</taxon>
    </lineage>
</organism>
<evidence type="ECO:0000256" key="1">
    <source>
        <dbReference type="SAM" id="MobiDB-lite"/>
    </source>
</evidence>
<evidence type="ECO:0008006" key="4">
    <source>
        <dbReference type="Google" id="ProtNLM"/>
    </source>
</evidence>
<evidence type="ECO:0000313" key="3">
    <source>
        <dbReference type="Proteomes" id="UP001549076"/>
    </source>
</evidence>
<gene>
    <name evidence="2" type="ORF">ABID37_003556</name>
</gene>
<sequence>MSAQISPIFSEPKRDEHGRFLPGHGGRPPNSRNRVSSEALAAVKSMKDEAIERLRQRLENNDWAALQFVLERVLPKGRVLEIDATSPAAIIEALSSGTMTTYEAANLAKVLQHLATIEETTELRKRIEHLERVANEKK</sequence>
<proteinExistence type="predicted"/>
<dbReference type="EMBL" id="JBEPML010000013">
    <property type="protein sequence ID" value="MET3793332.1"/>
    <property type="molecule type" value="Genomic_DNA"/>
</dbReference>
<feature type="region of interest" description="Disordered" evidence="1">
    <location>
        <begin position="1"/>
        <end position="38"/>
    </location>
</feature>
<keyword evidence="3" id="KW-1185">Reference proteome</keyword>
<protein>
    <recommendedName>
        <fullName evidence="4">DUF5681 domain-containing protein</fullName>
    </recommendedName>
</protein>
<comment type="caution">
    <text evidence="2">The sequence shown here is derived from an EMBL/GenBank/DDBJ whole genome shotgun (WGS) entry which is preliminary data.</text>
</comment>